<keyword evidence="3" id="KW-1185">Reference proteome</keyword>
<evidence type="ECO:0000313" key="1">
    <source>
        <dbReference type="EMBL" id="GBO26520.1"/>
    </source>
</evidence>
<dbReference type="Proteomes" id="UP000499080">
    <property type="component" value="Unassembled WGS sequence"/>
</dbReference>
<accession>A0A4Y2VRT3</accession>
<comment type="caution">
    <text evidence="1">The sequence shown here is derived from an EMBL/GenBank/DDBJ whole genome shotgun (WGS) entry which is preliminary data.</text>
</comment>
<dbReference type="EMBL" id="BGPR01049534">
    <property type="protein sequence ID" value="GBO26521.1"/>
    <property type="molecule type" value="Genomic_DNA"/>
</dbReference>
<sequence length="80" mass="8281">MTVAAIALSTEAGVLVAHHRVTAQPLLNKVRTITDGGTQSPTITIPTGGSEFLLTSLAATHIRVLAVASSGICFCSKQDY</sequence>
<name>A0A4Y2VRT3_ARAVE</name>
<dbReference type="AlphaFoldDB" id="A0A4Y2VRT3"/>
<gene>
    <name evidence="1" type="ORF">AVEN_246711_1</name>
    <name evidence="2" type="ORF">AVEN_65433_1</name>
</gene>
<evidence type="ECO:0000313" key="3">
    <source>
        <dbReference type="Proteomes" id="UP000499080"/>
    </source>
</evidence>
<evidence type="ECO:0000313" key="2">
    <source>
        <dbReference type="EMBL" id="GBO26521.1"/>
    </source>
</evidence>
<reference evidence="1 3" key="1">
    <citation type="journal article" date="2019" name="Sci. Rep.">
        <title>Orb-weaving spider Araneus ventricosus genome elucidates the spidroin gene catalogue.</title>
        <authorList>
            <person name="Kono N."/>
            <person name="Nakamura H."/>
            <person name="Ohtoshi R."/>
            <person name="Moran D.A.P."/>
            <person name="Shinohara A."/>
            <person name="Yoshida Y."/>
            <person name="Fujiwara M."/>
            <person name="Mori M."/>
            <person name="Tomita M."/>
            <person name="Arakawa K."/>
        </authorList>
    </citation>
    <scope>NUCLEOTIDE SEQUENCE [LARGE SCALE GENOMIC DNA]</scope>
</reference>
<organism evidence="1 3">
    <name type="scientific">Araneus ventricosus</name>
    <name type="common">Orbweaver spider</name>
    <name type="synonym">Epeira ventricosa</name>
    <dbReference type="NCBI Taxonomy" id="182803"/>
    <lineage>
        <taxon>Eukaryota</taxon>
        <taxon>Metazoa</taxon>
        <taxon>Ecdysozoa</taxon>
        <taxon>Arthropoda</taxon>
        <taxon>Chelicerata</taxon>
        <taxon>Arachnida</taxon>
        <taxon>Araneae</taxon>
        <taxon>Araneomorphae</taxon>
        <taxon>Entelegynae</taxon>
        <taxon>Araneoidea</taxon>
        <taxon>Araneidae</taxon>
        <taxon>Araneus</taxon>
    </lineage>
</organism>
<proteinExistence type="predicted"/>
<protein>
    <submittedName>
        <fullName evidence="1">Uncharacterized protein</fullName>
    </submittedName>
</protein>
<dbReference type="EMBL" id="BGPR01049533">
    <property type="protein sequence ID" value="GBO26520.1"/>
    <property type="molecule type" value="Genomic_DNA"/>
</dbReference>